<dbReference type="RefSeq" id="WP_055228815.1">
    <property type="nucleotide sequence ID" value="NZ_CP083680.1"/>
</dbReference>
<dbReference type="InterPro" id="IPR011110">
    <property type="entry name" value="Reg_prop"/>
</dbReference>
<name>A0ABD7U8R9_BACT4</name>
<evidence type="ECO:0008006" key="3">
    <source>
        <dbReference type="Google" id="ProtNLM"/>
    </source>
</evidence>
<organism evidence="1 2">
    <name type="scientific">Bacteroides thetaiotaomicron</name>
    <dbReference type="NCBI Taxonomy" id="818"/>
    <lineage>
        <taxon>Bacteria</taxon>
        <taxon>Pseudomonadati</taxon>
        <taxon>Bacteroidota</taxon>
        <taxon>Bacteroidia</taxon>
        <taxon>Bacteroidales</taxon>
        <taxon>Bacteroidaceae</taxon>
        <taxon>Bacteroides</taxon>
    </lineage>
</organism>
<evidence type="ECO:0000313" key="2">
    <source>
        <dbReference type="Proteomes" id="UP001156218"/>
    </source>
</evidence>
<dbReference type="Gene3D" id="2.130.10.10">
    <property type="entry name" value="YVTN repeat-like/Quinoprotein amine dehydrogenase"/>
    <property type="match status" value="1"/>
</dbReference>
<dbReference type="Proteomes" id="UP001156218">
    <property type="component" value="Chromosome"/>
</dbReference>
<gene>
    <name evidence="1" type="ORF">KQP68_09120</name>
</gene>
<proteinExistence type="predicted"/>
<sequence length="138" mass="16057">MSQGIVQTIIQDKKGFLWFGTWNGLNKFDGYTFKNYKTSYKDGYILNTNRISQIAETKYGDIWCQAYDGRVYMFDNQTEKFIDILGSVAETMITNNYADHIYTLSKGISWITFQNECADDGERTKINCLRSGNNYHYV</sequence>
<dbReference type="AlphaFoldDB" id="A0ABD7U8R9"/>
<dbReference type="Pfam" id="PF07494">
    <property type="entry name" value="Reg_prop"/>
    <property type="match status" value="1"/>
</dbReference>
<protein>
    <recommendedName>
        <fullName evidence="3">Hybrid sensor histidine kinase/response regulator</fullName>
    </recommendedName>
</protein>
<dbReference type="InterPro" id="IPR015943">
    <property type="entry name" value="WD40/YVTN_repeat-like_dom_sf"/>
</dbReference>
<dbReference type="EMBL" id="CP083680">
    <property type="protein sequence ID" value="UYU68416.1"/>
    <property type="molecule type" value="Genomic_DNA"/>
</dbReference>
<evidence type="ECO:0000313" key="1">
    <source>
        <dbReference type="EMBL" id="UYU68416.1"/>
    </source>
</evidence>
<accession>A0ABD7U8R9</accession>
<dbReference type="SUPFAM" id="SSF63829">
    <property type="entry name" value="Calcium-dependent phosphotriesterase"/>
    <property type="match status" value="1"/>
</dbReference>
<reference evidence="1 2" key="1">
    <citation type="submission" date="2021-06" db="EMBL/GenBank/DDBJ databases">
        <title>Interrogation of the integrated mobile genetic elements in gut-associated Bacteroides with a consensus prediction approach.</title>
        <authorList>
            <person name="Campbell D.E."/>
            <person name="Leigh J.R."/>
            <person name="Kim T."/>
            <person name="England W."/>
            <person name="Whitaker R.J."/>
            <person name="Degnan P.H."/>
        </authorList>
    </citation>
    <scope>NUCLEOTIDE SEQUENCE [LARGE SCALE GENOMIC DNA]</scope>
    <source>
        <strain evidence="1 2">WAL8669</strain>
    </source>
</reference>